<dbReference type="STRING" id="765911.Thivi_4303"/>
<dbReference type="FunFam" id="3.30.565.10:FF:000006">
    <property type="entry name" value="Sensor histidine kinase WalK"/>
    <property type="match status" value="1"/>
</dbReference>
<dbReference type="InterPro" id="IPR003660">
    <property type="entry name" value="HAMP_dom"/>
</dbReference>
<dbReference type="Pfam" id="PF00672">
    <property type="entry name" value="HAMP"/>
    <property type="match status" value="1"/>
</dbReference>
<dbReference type="InterPro" id="IPR011006">
    <property type="entry name" value="CheY-like_superfamily"/>
</dbReference>
<dbReference type="SMART" id="SM00448">
    <property type="entry name" value="REC"/>
    <property type="match status" value="1"/>
</dbReference>
<dbReference type="SMART" id="SM00304">
    <property type="entry name" value="HAMP"/>
    <property type="match status" value="1"/>
</dbReference>
<evidence type="ECO:0000256" key="11">
    <source>
        <dbReference type="ARBA" id="ARBA00023136"/>
    </source>
</evidence>
<dbReference type="InterPro" id="IPR033479">
    <property type="entry name" value="dCache_1"/>
</dbReference>
<dbReference type="CDD" id="cd12912">
    <property type="entry name" value="PDC2_MCP_like"/>
    <property type="match status" value="1"/>
</dbReference>
<evidence type="ECO:0000256" key="4">
    <source>
        <dbReference type="ARBA" id="ARBA00022475"/>
    </source>
</evidence>
<dbReference type="PROSITE" id="PS50885">
    <property type="entry name" value="HAMP"/>
    <property type="match status" value="1"/>
</dbReference>
<gene>
    <name evidence="17" type="ordered locus">Thivi_4303</name>
</gene>
<evidence type="ECO:0000256" key="3">
    <source>
        <dbReference type="ARBA" id="ARBA00012438"/>
    </source>
</evidence>
<keyword evidence="18" id="KW-1185">Reference proteome</keyword>
<feature type="domain" description="Histidine kinase" evidence="14">
    <location>
        <begin position="511"/>
        <end position="737"/>
    </location>
</feature>
<organism evidence="17 18">
    <name type="scientific">Thiocystis violascens (strain ATCC 17096 / DSM 198 / 6111)</name>
    <name type="common">Chromatium violascens</name>
    <dbReference type="NCBI Taxonomy" id="765911"/>
    <lineage>
        <taxon>Bacteria</taxon>
        <taxon>Pseudomonadati</taxon>
        <taxon>Pseudomonadota</taxon>
        <taxon>Gammaproteobacteria</taxon>
        <taxon>Chromatiales</taxon>
        <taxon>Chromatiaceae</taxon>
        <taxon>Thiocystis</taxon>
    </lineage>
</organism>
<dbReference type="EMBL" id="CP003154">
    <property type="protein sequence ID" value="AFL76116.1"/>
    <property type="molecule type" value="Genomic_DNA"/>
</dbReference>
<evidence type="ECO:0000256" key="13">
    <source>
        <dbReference type="SAM" id="Phobius"/>
    </source>
</evidence>
<dbReference type="CDD" id="cd06225">
    <property type="entry name" value="HAMP"/>
    <property type="match status" value="1"/>
</dbReference>
<comment type="catalytic activity">
    <reaction evidence="1">
        <text>ATP + protein L-histidine = ADP + protein N-phospho-L-histidine.</text>
        <dbReference type="EC" id="2.7.13.3"/>
    </reaction>
</comment>
<evidence type="ECO:0000256" key="1">
    <source>
        <dbReference type="ARBA" id="ARBA00000085"/>
    </source>
</evidence>
<name>I3YGJ8_THIV6</name>
<evidence type="ECO:0000259" key="16">
    <source>
        <dbReference type="PROSITE" id="PS50885"/>
    </source>
</evidence>
<dbReference type="eggNOG" id="COG3437">
    <property type="taxonomic scope" value="Bacteria"/>
</dbReference>
<feature type="domain" description="HAMP" evidence="16">
    <location>
        <begin position="437"/>
        <end position="489"/>
    </location>
</feature>
<keyword evidence="10" id="KW-0902">Two-component regulatory system</keyword>
<dbReference type="InterPro" id="IPR003661">
    <property type="entry name" value="HisK_dim/P_dom"/>
</dbReference>
<dbReference type="AlphaFoldDB" id="I3YGJ8"/>
<keyword evidence="8 17" id="KW-0418">Kinase</keyword>
<evidence type="ECO:0000256" key="8">
    <source>
        <dbReference type="ARBA" id="ARBA00022777"/>
    </source>
</evidence>
<dbReference type="Pfam" id="PF00072">
    <property type="entry name" value="Response_reg"/>
    <property type="match status" value="1"/>
</dbReference>
<dbReference type="RefSeq" id="WP_014780494.1">
    <property type="nucleotide sequence ID" value="NC_018012.1"/>
</dbReference>
<dbReference type="GO" id="GO:0000155">
    <property type="term" value="F:phosphorelay sensor kinase activity"/>
    <property type="evidence" value="ECO:0007669"/>
    <property type="project" value="InterPro"/>
</dbReference>
<keyword evidence="5 12" id="KW-0597">Phosphoprotein</keyword>
<dbReference type="PANTHER" id="PTHR43547">
    <property type="entry name" value="TWO-COMPONENT HISTIDINE KINASE"/>
    <property type="match status" value="1"/>
</dbReference>
<reference evidence="17 18" key="1">
    <citation type="submission" date="2012-06" db="EMBL/GenBank/DDBJ databases">
        <title>Complete sequence of Thiocystis violascens DSM 198.</title>
        <authorList>
            <consortium name="US DOE Joint Genome Institute"/>
            <person name="Lucas S."/>
            <person name="Han J."/>
            <person name="Lapidus A."/>
            <person name="Cheng J.-F."/>
            <person name="Goodwin L."/>
            <person name="Pitluck S."/>
            <person name="Peters L."/>
            <person name="Ovchinnikova G."/>
            <person name="Teshima H."/>
            <person name="Detter J.C."/>
            <person name="Han C."/>
            <person name="Tapia R."/>
            <person name="Land M."/>
            <person name="Hauser L."/>
            <person name="Kyrpides N."/>
            <person name="Ivanova N."/>
            <person name="Pagani I."/>
            <person name="Vogl K."/>
            <person name="Liu Z."/>
            <person name="Frigaard N.-U."/>
            <person name="Bryant D."/>
            <person name="Woyke T."/>
        </authorList>
    </citation>
    <scope>NUCLEOTIDE SEQUENCE [LARGE SCALE GENOMIC DNA]</scope>
    <source>
        <strain evidence="18">ATCC 17096 / DSM 198 / 6111</strain>
    </source>
</reference>
<keyword evidence="6" id="KW-0808">Transferase</keyword>
<dbReference type="Pfam" id="PF02518">
    <property type="entry name" value="HATPase_c"/>
    <property type="match status" value="1"/>
</dbReference>
<dbReference type="PRINTS" id="PR00344">
    <property type="entry name" value="BCTRLSENSOR"/>
</dbReference>
<dbReference type="Pfam" id="PF02743">
    <property type="entry name" value="dCache_1"/>
    <property type="match status" value="1"/>
</dbReference>
<dbReference type="Gene3D" id="3.30.450.20">
    <property type="entry name" value="PAS domain"/>
    <property type="match status" value="1"/>
</dbReference>
<dbReference type="SMART" id="SM00387">
    <property type="entry name" value="HATPase_c"/>
    <property type="match status" value="1"/>
</dbReference>
<dbReference type="KEGG" id="tvi:Thivi_4303"/>
<dbReference type="CDD" id="cd00082">
    <property type="entry name" value="HisKA"/>
    <property type="match status" value="1"/>
</dbReference>
<dbReference type="OrthoDB" id="9804645at2"/>
<dbReference type="Gene3D" id="1.10.287.130">
    <property type="match status" value="1"/>
</dbReference>
<dbReference type="Proteomes" id="UP000006062">
    <property type="component" value="Chromosome"/>
</dbReference>
<dbReference type="FunFam" id="1.10.287.130:FF:000001">
    <property type="entry name" value="Two-component sensor histidine kinase"/>
    <property type="match status" value="1"/>
</dbReference>
<dbReference type="PROSITE" id="PS50110">
    <property type="entry name" value="RESPONSE_REGULATORY"/>
    <property type="match status" value="1"/>
</dbReference>
<feature type="transmembrane region" description="Helical" evidence="13">
    <location>
        <begin position="417"/>
        <end position="436"/>
    </location>
</feature>
<evidence type="ECO:0000313" key="17">
    <source>
        <dbReference type="EMBL" id="AFL76116.1"/>
    </source>
</evidence>
<dbReference type="InterPro" id="IPR005467">
    <property type="entry name" value="His_kinase_dom"/>
</dbReference>
<evidence type="ECO:0000256" key="7">
    <source>
        <dbReference type="ARBA" id="ARBA00022692"/>
    </source>
</evidence>
<feature type="modified residue" description="4-aspartylphosphate" evidence="12">
    <location>
        <position position="833"/>
    </location>
</feature>
<protein>
    <recommendedName>
        <fullName evidence="3">histidine kinase</fullName>
        <ecNumber evidence="3">2.7.13.3</ecNumber>
    </recommendedName>
</protein>
<dbReference type="InterPro" id="IPR004358">
    <property type="entry name" value="Sig_transdc_His_kin-like_C"/>
</dbReference>
<dbReference type="PROSITE" id="PS50109">
    <property type="entry name" value="HIS_KIN"/>
    <property type="match status" value="1"/>
</dbReference>
<evidence type="ECO:0000256" key="10">
    <source>
        <dbReference type="ARBA" id="ARBA00023012"/>
    </source>
</evidence>
<keyword evidence="4" id="KW-1003">Cell membrane</keyword>
<evidence type="ECO:0000256" key="6">
    <source>
        <dbReference type="ARBA" id="ARBA00022679"/>
    </source>
</evidence>
<dbReference type="Pfam" id="PF00512">
    <property type="entry name" value="HisKA"/>
    <property type="match status" value="1"/>
</dbReference>
<dbReference type="EC" id="2.7.13.3" evidence="3"/>
<evidence type="ECO:0000259" key="15">
    <source>
        <dbReference type="PROSITE" id="PS50110"/>
    </source>
</evidence>
<dbReference type="Gene3D" id="6.10.340.10">
    <property type="match status" value="1"/>
</dbReference>
<accession>I3YGJ8</accession>
<dbReference type="eggNOG" id="COG2205">
    <property type="taxonomic scope" value="Bacteria"/>
</dbReference>
<dbReference type="eggNOG" id="COG5000">
    <property type="taxonomic scope" value="Bacteria"/>
</dbReference>
<dbReference type="SUPFAM" id="SSF47384">
    <property type="entry name" value="Homodimeric domain of signal transducing histidine kinase"/>
    <property type="match status" value="1"/>
</dbReference>
<dbReference type="GO" id="GO:0005886">
    <property type="term" value="C:plasma membrane"/>
    <property type="evidence" value="ECO:0007669"/>
    <property type="project" value="UniProtKB-SubCell"/>
</dbReference>
<keyword evidence="9 13" id="KW-1133">Transmembrane helix</keyword>
<sequence length="903" mass="100130">MKVRITSKLLIVLILTALVPLLVVGWVGYRSTLSISQIASQANREVAELAMSDSSAALSDELKTRLLALTERHAGDVNEILKQVQGDTVKLADFGTYLYNHAETLKRYALPSTYEPAPEHKSFGSRQENRNSWLAVFGSGVDEKGRVSKETLKEIQLTEYMDILFNSIAATNPYAVQMYINTAGQLSRGMPFVNGEFTWVDGPQQFSQAPDVTAFDFYYLADAAHNPDRGPEWTELYWDPAGLGWMVSSIAPVYRGDRVVAVTGIDITLDQIVKGILNLQVEQSGFAFLMSRTGQAIAFPERASEFLEFQGSFEGEFKRNEAFAHQLTKVRDPAFQRIVAAMSQGGHELTTYTDSKTGKEYFLAYHPIPVTGWSVAIAVPVQEVIAPALLTNRKIEQSRERTAAMLNARAQSLVETFLWLLFGIVLALIPVALIFARTISRPIHTLAEGSRRVGAGELGHRIQLHSGDEIEDLAVTFNQMADDLQTKIDEIETANLELMELDQLKSKFISMASHELRTPLIAIQGYVDLIREGKGGEISPAQHKMLETVSRNATRLARIVAELLDISRIEENKLVLERMPVSLSRIVREIADEQQPYLDSRGHTLTLELAEDLPLVDGDLDRLSQVVINLLGNAVKYTPDGGRIKIRVQAEAGQVHLQVSDNGIGIRQEDLGKLFKRFSTLGDITKHRTGKNEFMAGGTGLGLSIVQGIVQAHEGEIRVESEYGQGSTFHVILPIAADQTPISDDSVVRPPRACAADESAPAFKVIHFEQPEEPQIDLPADERLSILVVDDEADVITFTRDLLEEHYTILSALTSATAIREAISRKPDLVLLDAWIPGISGYDICRTLKRNSNTRDTPIIIFTAATQQIDEQRAREAGADGFVTKPFRREQMIELIESFRGRA</sequence>
<evidence type="ECO:0000256" key="2">
    <source>
        <dbReference type="ARBA" id="ARBA00004651"/>
    </source>
</evidence>
<dbReference type="InterPro" id="IPR036890">
    <property type="entry name" value="HATPase_C_sf"/>
</dbReference>
<dbReference type="SUPFAM" id="SSF158472">
    <property type="entry name" value="HAMP domain-like"/>
    <property type="match status" value="1"/>
</dbReference>
<dbReference type="SUPFAM" id="SSF52172">
    <property type="entry name" value="CheY-like"/>
    <property type="match status" value="1"/>
</dbReference>
<feature type="domain" description="Response regulatory" evidence="15">
    <location>
        <begin position="785"/>
        <end position="900"/>
    </location>
</feature>
<comment type="subcellular location">
    <subcellularLocation>
        <location evidence="2">Cell membrane</location>
        <topology evidence="2">Multi-pass membrane protein</topology>
    </subcellularLocation>
</comment>
<dbReference type="InterPro" id="IPR036097">
    <property type="entry name" value="HisK_dim/P_sf"/>
</dbReference>
<evidence type="ECO:0000256" key="12">
    <source>
        <dbReference type="PROSITE-ProRule" id="PRU00169"/>
    </source>
</evidence>
<keyword evidence="7 13" id="KW-0812">Transmembrane</keyword>
<dbReference type="Gene3D" id="3.30.565.10">
    <property type="entry name" value="Histidine kinase-like ATPase, C-terminal domain"/>
    <property type="match status" value="1"/>
</dbReference>
<dbReference type="PANTHER" id="PTHR43547:SF2">
    <property type="entry name" value="HYBRID SIGNAL TRANSDUCTION HISTIDINE KINASE C"/>
    <property type="match status" value="1"/>
</dbReference>
<dbReference type="InterPro" id="IPR003594">
    <property type="entry name" value="HATPase_dom"/>
</dbReference>
<dbReference type="CDD" id="cd16922">
    <property type="entry name" value="HATPase_EvgS-ArcB-TorS-like"/>
    <property type="match status" value="1"/>
</dbReference>
<dbReference type="SUPFAM" id="SSF55874">
    <property type="entry name" value="ATPase domain of HSP90 chaperone/DNA topoisomerase II/histidine kinase"/>
    <property type="match status" value="1"/>
</dbReference>
<dbReference type="InterPro" id="IPR001789">
    <property type="entry name" value="Sig_transdc_resp-reg_receiver"/>
</dbReference>
<dbReference type="Gene3D" id="3.40.50.2300">
    <property type="match status" value="1"/>
</dbReference>
<keyword evidence="11 13" id="KW-0472">Membrane</keyword>
<evidence type="ECO:0000256" key="9">
    <source>
        <dbReference type="ARBA" id="ARBA00022989"/>
    </source>
</evidence>
<evidence type="ECO:0000313" key="18">
    <source>
        <dbReference type="Proteomes" id="UP000006062"/>
    </source>
</evidence>
<proteinExistence type="predicted"/>
<dbReference type="SMART" id="SM00388">
    <property type="entry name" value="HisKA"/>
    <property type="match status" value="1"/>
</dbReference>
<dbReference type="HOGENOM" id="CLU_000445_114_13_6"/>
<evidence type="ECO:0000259" key="14">
    <source>
        <dbReference type="PROSITE" id="PS50109"/>
    </source>
</evidence>
<evidence type="ECO:0000256" key="5">
    <source>
        <dbReference type="ARBA" id="ARBA00022553"/>
    </source>
</evidence>